<evidence type="ECO:0000313" key="3">
    <source>
        <dbReference type="Proteomes" id="UP000424527"/>
    </source>
</evidence>
<comment type="caution">
    <text evidence="2">The sequence shown here is derived from an EMBL/GenBank/DDBJ whole genome shotgun (WGS) entry which is preliminary data.</text>
</comment>
<feature type="compositionally biased region" description="Polar residues" evidence="1">
    <location>
        <begin position="160"/>
        <end position="179"/>
    </location>
</feature>
<reference evidence="2 3" key="1">
    <citation type="submission" date="2019-07" db="EMBL/GenBank/DDBJ databases">
        <title>Chromosome genome assembly for large yellow croaker.</title>
        <authorList>
            <person name="Xiao S."/>
        </authorList>
    </citation>
    <scope>NUCLEOTIDE SEQUENCE [LARGE SCALE GENOMIC DNA]</scope>
    <source>
        <strain evidence="2">JMULYC20181020</strain>
        <tissue evidence="2">Muscle</tissue>
    </source>
</reference>
<keyword evidence="3" id="KW-1185">Reference proteome</keyword>
<name>A0A6G0IH92_LARCR</name>
<evidence type="ECO:0000313" key="2">
    <source>
        <dbReference type="EMBL" id="KAE8290612.1"/>
    </source>
</evidence>
<gene>
    <name evidence="2" type="ORF">D5F01_LYC10198</name>
</gene>
<keyword evidence="2" id="KW-0808">Transferase</keyword>
<dbReference type="EMBL" id="REGW02000010">
    <property type="protein sequence ID" value="KAE8290612.1"/>
    <property type="molecule type" value="Genomic_DNA"/>
</dbReference>
<sequence>MTSARTGRRRWGQTSFKSMDSWDEGDDPDAGVSISKKPTISSLKEKGPDGPSCRLKGRHGINAPEPRYSEFILIRLSFSGVNLKSNSSVGSQAVGRNLWDSSCVSRGQGLEFPPHDESFMNNPTKTYMSPFQKTETGADRRPRITLAPIGGNSAKYAGSRSRSLNPQFSGSSTSITGKNTYLKSTNIQPVHGRVDWSAKYGGHQ</sequence>
<proteinExistence type="predicted"/>
<protein>
    <submittedName>
        <fullName evidence="2">Serine/threonine-protein kinase MAK</fullName>
    </submittedName>
</protein>
<accession>A0A6G0IH92</accession>
<organism evidence="2 3">
    <name type="scientific">Larimichthys crocea</name>
    <name type="common">Large yellow croaker</name>
    <name type="synonym">Pseudosciaena crocea</name>
    <dbReference type="NCBI Taxonomy" id="215358"/>
    <lineage>
        <taxon>Eukaryota</taxon>
        <taxon>Metazoa</taxon>
        <taxon>Chordata</taxon>
        <taxon>Craniata</taxon>
        <taxon>Vertebrata</taxon>
        <taxon>Euteleostomi</taxon>
        <taxon>Actinopterygii</taxon>
        <taxon>Neopterygii</taxon>
        <taxon>Teleostei</taxon>
        <taxon>Neoteleostei</taxon>
        <taxon>Acanthomorphata</taxon>
        <taxon>Eupercaria</taxon>
        <taxon>Sciaenidae</taxon>
        <taxon>Larimichthys</taxon>
    </lineage>
</organism>
<dbReference type="GO" id="GO:0016301">
    <property type="term" value="F:kinase activity"/>
    <property type="evidence" value="ECO:0007669"/>
    <property type="project" value="UniProtKB-KW"/>
</dbReference>
<keyword evidence="2" id="KW-0418">Kinase</keyword>
<dbReference type="Proteomes" id="UP000424527">
    <property type="component" value="Unassembled WGS sequence"/>
</dbReference>
<feature type="region of interest" description="Disordered" evidence="1">
    <location>
        <begin position="149"/>
        <end position="179"/>
    </location>
</feature>
<feature type="region of interest" description="Disordered" evidence="1">
    <location>
        <begin position="1"/>
        <end position="61"/>
    </location>
</feature>
<dbReference type="AlphaFoldDB" id="A0A6G0IH92"/>
<feature type="compositionally biased region" description="Basic residues" evidence="1">
    <location>
        <begin position="1"/>
        <end position="11"/>
    </location>
</feature>
<evidence type="ECO:0000256" key="1">
    <source>
        <dbReference type="SAM" id="MobiDB-lite"/>
    </source>
</evidence>